<dbReference type="Gene3D" id="1.10.238.10">
    <property type="entry name" value="EF-hand"/>
    <property type="match status" value="1"/>
</dbReference>
<accession>A0A916SWH3</accession>
<proteinExistence type="predicted"/>
<feature type="chain" id="PRO_5037064707" description="EF-hand domain-containing protein" evidence="1">
    <location>
        <begin position="23"/>
        <end position="131"/>
    </location>
</feature>
<dbReference type="InterPro" id="IPR002048">
    <property type="entry name" value="EF_hand_dom"/>
</dbReference>
<dbReference type="PROSITE" id="PS00018">
    <property type="entry name" value="EF_HAND_1"/>
    <property type="match status" value="1"/>
</dbReference>
<keyword evidence="4" id="KW-1185">Reference proteome</keyword>
<evidence type="ECO:0000313" key="4">
    <source>
        <dbReference type="Proteomes" id="UP000623067"/>
    </source>
</evidence>
<dbReference type="Pfam" id="PF13202">
    <property type="entry name" value="EF-hand_5"/>
    <property type="match status" value="3"/>
</dbReference>
<organism evidence="3 4">
    <name type="scientific">Sphingomonas metalli</name>
    <dbReference type="NCBI Taxonomy" id="1779358"/>
    <lineage>
        <taxon>Bacteria</taxon>
        <taxon>Pseudomonadati</taxon>
        <taxon>Pseudomonadota</taxon>
        <taxon>Alphaproteobacteria</taxon>
        <taxon>Sphingomonadales</taxon>
        <taxon>Sphingomonadaceae</taxon>
        <taxon>Sphingomonas</taxon>
    </lineage>
</organism>
<name>A0A916SWH3_9SPHN</name>
<evidence type="ECO:0000313" key="3">
    <source>
        <dbReference type="EMBL" id="GGB20423.1"/>
    </source>
</evidence>
<dbReference type="Proteomes" id="UP000623067">
    <property type="component" value="Unassembled WGS sequence"/>
</dbReference>
<sequence>MTRLLPAGALIVAALLPAAASAQETRASAAAKFSREFAASDTNKDGSLSRAEVKARIGQMGSGAKKIDPVHAERLAGLWFDRADTNKDGKVTEAEAQALLSATFAKYDADRNGKIGAAEKSAAKKGVAAGR</sequence>
<dbReference type="EMBL" id="BMIH01000001">
    <property type="protein sequence ID" value="GGB20423.1"/>
    <property type="molecule type" value="Genomic_DNA"/>
</dbReference>
<dbReference type="InterPro" id="IPR011992">
    <property type="entry name" value="EF-hand-dom_pair"/>
</dbReference>
<comment type="caution">
    <text evidence="3">The sequence shown here is derived from an EMBL/GenBank/DDBJ whole genome shotgun (WGS) entry which is preliminary data.</text>
</comment>
<feature type="signal peptide" evidence="1">
    <location>
        <begin position="1"/>
        <end position="22"/>
    </location>
</feature>
<dbReference type="PROSITE" id="PS50222">
    <property type="entry name" value="EF_HAND_2"/>
    <property type="match status" value="2"/>
</dbReference>
<evidence type="ECO:0000259" key="2">
    <source>
        <dbReference type="PROSITE" id="PS50222"/>
    </source>
</evidence>
<reference evidence="3" key="1">
    <citation type="journal article" date="2014" name="Int. J. Syst. Evol. Microbiol.">
        <title>Complete genome sequence of Corynebacterium casei LMG S-19264T (=DSM 44701T), isolated from a smear-ripened cheese.</title>
        <authorList>
            <consortium name="US DOE Joint Genome Institute (JGI-PGF)"/>
            <person name="Walter F."/>
            <person name="Albersmeier A."/>
            <person name="Kalinowski J."/>
            <person name="Ruckert C."/>
        </authorList>
    </citation>
    <scope>NUCLEOTIDE SEQUENCE</scope>
    <source>
        <strain evidence="3">CGMCC 1.15330</strain>
    </source>
</reference>
<evidence type="ECO:0000256" key="1">
    <source>
        <dbReference type="SAM" id="SignalP"/>
    </source>
</evidence>
<feature type="domain" description="EF-hand" evidence="2">
    <location>
        <begin position="28"/>
        <end position="63"/>
    </location>
</feature>
<dbReference type="GO" id="GO:0005509">
    <property type="term" value="F:calcium ion binding"/>
    <property type="evidence" value="ECO:0007669"/>
    <property type="project" value="InterPro"/>
</dbReference>
<dbReference type="InterPro" id="IPR018247">
    <property type="entry name" value="EF_Hand_1_Ca_BS"/>
</dbReference>
<gene>
    <name evidence="3" type="ORF">GCM10011380_07490</name>
</gene>
<reference evidence="3" key="2">
    <citation type="submission" date="2020-09" db="EMBL/GenBank/DDBJ databases">
        <authorList>
            <person name="Sun Q."/>
            <person name="Zhou Y."/>
        </authorList>
    </citation>
    <scope>NUCLEOTIDE SEQUENCE</scope>
    <source>
        <strain evidence="3">CGMCC 1.15330</strain>
    </source>
</reference>
<protein>
    <recommendedName>
        <fullName evidence="2">EF-hand domain-containing protein</fullName>
    </recommendedName>
</protein>
<feature type="domain" description="EF-hand" evidence="2">
    <location>
        <begin position="71"/>
        <end position="106"/>
    </location>
</feature>
<dbReference type="RefSeq" id="WP_188657292.1">
    <property type="nucleotide sequence ID" value="NZ_BMIH01000001.1"/>
</dbReference>
<dbReference type="AlphaFoldDB" id="A0A916SWH3"/>
<keyword evidence="1" id="KW-0732">Signal</keyword>
<dbReference type="SUPFAM" id="SSF47473">
    <property type="entry name" value="EF-hand"/>
    <property type="match status" value="1"/>
</dbReference>